<gene>
    <name evidence="10" type="ORF">ACA1_343300</name>
</gene>
<dbReference type="VEuPathDB" id="AmoebaDB:ACA1_343300"/>
<dbReference type="InterPro" id="IPR000967">
    <property type="entry name" value="Znf_NFX1"/>
</dbReference>
<feature type="domain" description="PHD-type" evidence="9">
    <location>
        <begin position="209"/>
        <end position="283"/>
    </location>
</feature>
<sequence length="1055" mass="117779">MKAGPRENVWARKAVERQQEADPYSGVVGSMKSAPKPTPAPSKPVAASSSSSSSSKSAPSKKSADDGKSRSEQKGLAERRSKLAVTNSAGHLHPPHAHGHDHREKPAEEDKGKEAAKGKKQKREEKKEQMAQAMVRQQEVLATYQRNLKASVESIMKETDELEFSDDDDEMTEGDSQQIDALLKATLGKYSGDQGKLDRTFEKIRESVHSVCMICFEKIKIQDAVWQCEQDAGEGCYRSFHLICLQKWARSEAQRGATSSSSESSSSDTPSTPSWPCPNCRRPYTIPETPNKYLCFCKKVPNPPNDPWLAPHSCGQTCQKSLRGCEHKCLLLCHPGPCPPCPQMVKSDCYCGQDEQTRRCDNREWSCGEVCDAMLGCRKHSCPRVCHKGPCPPCEKMSVRVCMCGRLEEERPCAQVDFHCTQKCGKGHSCGYHKCEKVCHAGACGPCPQSGTRTCPCGKQASSLPCTARVPSCGDTCEKTLTCGKHRCVERCHEGECPPCRLIVNKTCKCGGSRKQMQCHLEYICDRRCSRMRNCEKHPCKKRCCLKNCPPCPEICNNKLRCRNHRCETACHPGNCLPCPIMVDIACYCLATVIRVPCGVEKKTEPPRCRKACKIPPTCHHPKRAPHRCHFGPCPPCTMTCGVIHPGCDHPCPLPCHDPIPPPVVLTKKQTKQRDYRPPPLPAIDIGSVTCPPCDVVVQRLCLGEHQVRAVACHTEREFPCGDPCDNPLECGNHKCEQGCHVITRSRRHIEDDRGVVVEVKLEAADESRKDACAPCREMCVKPRDPHCAHPCPQPCHPGYCSPCDVRLKRKCHCKKMPIYVSCFHTHDAKLMSSLLSCGHQCLSPLLYCEHLCSATCHEGACPDSRKCSKKVKVRCGCGNKSEEWVCEDVQREKEKRGTLRLRKEIEAEVARGKAKSRNENALLACTPECEEFKKREAERREEERAKQEEQRKRKEREEEEKRSAGGRAKKGGAPAIKRTSAKWREGEDQNEGSGYGWWLKAVVVSAVVVLLIALVVAAVIQSEWRGYEDILWYLTESKRRLTNANLWGRKKGPN</sequence>
<dbReference type="SMART" id="SM00438">
    <property type="entry name" value="ZnF_NFX"/>
    <property type="match status" value="11"/>
</dbReference>
<feature type="region of interest" description="Disordered" evidence="7">
    <location>
        <begin position="255"/>
        <end position="275"/>
    </location>
</feature>
<dbReference type="GO" id="GO:0005634">
    <property type="term" value="C:nucleus"/>
    <property type="evidence" value="ECO:0007669"/>
    <property type="project" value="InterPro"/>
</dbReference>
<feature type="compositionally biased region" description="Low complexity" evidence="7">
    <location>
        <begin position="258"/>
        <end position="274"/>
    </location>
</feature>
<evidence type="ECO:0000256" key="3">
    <source>
        <dbReference type="ARBA" id="ARBA00022737"/>
    </source>
</evidence>
<evidence type="ECO:0000256" key="7">
    <source>
        <dbReference type="SAM" id="MobiDB-lite"/>
    </source>
</evidence>
<accession>L8HBT2</accession>
<evidence type="ECO:0000256" key="4">
    <source>
        <dbReference type="ARBA" id="ARBA00022771"/>
    </source>
</evidence>
<keyword evidence="8" id="KW-0472">Membrane</keyword>
<evidence type="ECO:0000256" key="6">
    <source>
        <dbReference type="PROSITE-ProRule" id="PRU00146"/>
    </source>
</evidence>
<keyword evidence="11" id="KW-1185">Reference proteome</keyword>
<evidence type="ECO:0000256" key="5">
    <source>
        <dbReference type="ARBA" id="ARBA00022833"/>
    </source>
</evidence>
<dbReference type="InterPro" id="IPR034078">
    <property type="entry name" value="NFX1_fam"/>
</dbReference>
<evidence type="ECO:0000256" key="8">
    <source>
        <dbReference type="SAM" id="Phobius"/>
    </source>
</evidence>
<dbReference type="GO" id="GO:0000981">
    <property type="term" value="F:DNA-binding transcription factor activity, RNA polymerase II-specific"/>
    <property type="evidence" value="ECO:0007669"/>
    <property type="project" value="TreeGrafter"/>
</dbReference>
<keyword evidence="8" id="KW-0812">Transmembrane</keyword>
<keyword evidence="8" id="KW-1133">Transmembrane helix</keyword>
<feature type="compositionally biased region" description="Basic and acidic residues" evidence="7">
    <location>
        <begin position="941"/>
        <end position="964"/>
    </location>
</feature>
<feature type="compositionally biased region" description="Basic and acidic residues" evidence="7">
    <location>
        <begin position="9"/>
        <end position="20"/>
    </location>
</feature>
<dbReference type="PANTHER" id="PTHR12360:SF1">
    <property type="entry name" value="NF-X1-TYPE ZINC FINGER PROTEIN NFXL1"/>
    <property type="match status" value="1"/>
</dbReference>
<keyword evidence="2" id="KW-0479">Metal-binding</keyword>
<feature type="transmembrane region" description="Helical" evidence="8">
    <location>
        <begin position="998"/>
        <end position="1021"/>
    </location>
</feature>
<dbReference type="SUPFAM" id="SSF57850">
    <property type="entry name" value="RING/U-box"/>
    <property type="match status" value="1"/>
</dbReference>
<dbReference type="CDD" id="cd06008">
    <property type="entry name" value="NF-X1-zinc-finger"/>
    <property type="match status" value="5"/>
</dbReference>
<dbReference type="PROSITE" id="PS50016">
    <property type="entry name" value="ZF_PHD_2"/>
    <property type="match status" value="1"/>
</dbReference>
<protein>
    <submittedName>
        <fullName evidence="10">NFX1 type zinc finger domain containing protein</fullName>
    </submittedName>
</protein>
<dbReference type="GeneID" id="14922775"/>
<dbReference type="Proteomes" id="UP000011083">
    <property type="component" value="Unassembled WGS sequence"/>
</dbReference>
<evidence type="ECO:0000313" key="11">
    <source>
        <dbReference type="Proteomes" id="UP000011083"/>
    </source>
</evidence>
<comment type="similarity">
    <text evidence="1">Belongs to the NFX1 family.</text>
</comment>
<dbReference type="OMA" id="HYLCFCG"/>
<reference evidence="10 11" key="1">
    <citation type="journal article" date="2013" name="Genome Biol.">
        <title>Genome of Acanthamoeba castellanii highlights extensive lateral gene transfer and early evolution of tyrosine kinase signaling.</title>
        <authorList>
            <person name="Clarke M."/>
            <person name="Lohan A.J."/>
            <person name="Liu B."/>
            <person name="Lagkouvardos I."/>
            <person name="Roy S."/>
            <person name="Zafar N."/>
            <person name="Bertelli C."/>
            <person name="Schilde C."/>
            <person name="Kianianmomeni A."/>
            <person name="Burglin T.R."/>
            <person name="Frech C."/>
            <person name="Turcotte B."/>
            <person name="Kopec K.O."/>
            <person name="Synnott J.M."/>
            <person name="Choo C."/>
            <person name="Paponov I."/>
            <person name="Finkler A."/>
            <person name="Soon Heng Tan C."/>
            <person name="Hutchins A.P."/>
            <person name="Weinmeier T."/>
            <person name="Rattei T."/>
            <person name="Chu J.S."/>
            <person name="Gimenez G."/>
            <person name="Irimia M."/>
            <person name="Rigden D.J."/>
            <person name="Fitzpatrick D.A."/>
            <person name="Lorenzo-Morales J."/>
            <person name="Bateman A."/>
            <person name="Chiu C.H."/>
            <person name="Tang P."/>
            <person name="Hegemann P."/>
            <person name="Fromm H."/>
            <person name="Raoult D."/>
            <person name="Greub G."/>
            <person name="Miranda-Saavedra D."/>
            <person name="Chen N."/>
            <person name="Nash P."/>
            <person name="Ginger M.L."/>
            <person name="Horn M."/>
            <person name="Schaap P."/>
            <person name="Caler L."/>
            <person name="Loftus B."/>
        </authorList>
    </citation>
    <scope>NUCLEOTIDE SEQUENCE [LARGE SCALE GENOMIC DNA]</scope>
    <source>
        <strain evidence="10 11">Neff</strain>
    </source>
</reference>
<evidence type="ECO:0000259" key="9">
    <source>
        <dbReference type="PROSITE" id="PS50016"/>
    </source>
</evidence>
<keyword evidence="3" id="KW-0677">Repeat</keyword>
<evidence type="ECO:0000256" key="1">
    <source>
        <dbReference type="ARBA" id="ARBA00007269"/>
    </source>
</evidence>
<dbReference type="GO" id="GO:0008270">
    <property type="term" value="F:zinc ion binding"/>
    <property type="evidence" value="ECO:0007669"/>
    <property type="project" value="UniProtKB-KW"/>
</dbReference>
<feature type="compositionally biased region" description="Basic and acidic residues" evidence="7">
    <location>
        <begin position="101"/>
        <end position="129"/>
    </location>
</feature>
<dbReference type="STRING" id="1257118.L8HBT2"/>
<organism evidence="10 11">
    <name type="scientific">Acanthamoeba castellanii (strain ATCC 30010 / Neff)</name>
    <dbReference type="NCBI Taxonomy" id="1257118"/>
    <lineage>
        <taxon>Eukaryota</taxon>
        <taxon>Amoebozoa</taxon>
        <taxon>Discosea</taxon>
        <taxon>Longamoebia</taxon>
        <taxon>Centramoebida</taxon>
        <taxon>Acanthamoebidae</taxon>
        <taxon>Acanthamoeba</taxon>
    </lineage>
</organism>
<name>L8HBT2_ACACF</name>
<dbReference type="KEGG" id="acan:ACA1_343300"/>
<evidence type="ECO:0000256" key="2">
    <source>
        <dbReference type="ARBA" id="ARBA00022723"/>
    </source>
</evidence>
<dbReference type="Pfam" id="PF01422">
    <property type="entry name" value="zf-NF-X1"/>
    <property type="match status" value="9"/>
</dbReference>
<keyword evidence="4 6" id="KW-0863">Zinc-finger</keyword>
<dbReference type="GO" id="GO:0000977">
    <property type="term" value="F:RNA polymerase II transcription regulatory region sequence-specific DNA binding"/>
    <property type="evidence" value="ECO:0007669"/>
    <property type="project" value="TreeGrafter"/>
</dbReference>
<dbReference type="RefSeq" id="XP_004347248.1">
    <property type="nucleotide sequence ID" value="XM_004347198.1"/>
</dbReference>
<proteinExistence type="inferred from homology"/>
<dbReference type="EMBL" id="KB007899">
    <property type="protein sequence ID" value="ELR21866.1"/>
    <property type="molecule type" value="Genomic_DNA"/>
</dbReference>
<evidence type="ECO:0000313" key="10">
    <source>
        <dbReference type="EMBL" id="ELR21866.1"/>
    </source>
</evidence>
<feature type="region of interest" description="Disordered" evidence="7">
    <location>
        <begin position="1"/>
        <end position="132"/>
    </location>
</feature>
<dbReference type="OrthoDB" id="536399at2759"/>
<dbReference type="PANTHER" id="PTHR12360">
    <property type="entry name" value="NUCLEAR TRANSCRIPTION FACTOR, X-BOX BINDING 1 NFX1"/>
    <property type="match status" value="1"/>
</dbReference>
<keyword evidence="5" id="KW-0862">Zinc</keyword>
<feature type="compositionally biased region" description="Basic and acidic residues" evidence="7">
    <location>
        <begin position="62"/>
        <end position="81"/>
    </location>
</feature>
<feature type="compositionally biased region" description="Low complexity" evidence="7">
    <location>
        <begin position="43"/>
        <end position="61"/>
    </location>
</feature>
<dbReference type="AlphaFoldDB" id="L8HBT2"/>
<dbReference type="InterPro" id="IPR019787">
    <property type="entry name" value="Znf_PHD-finger"/>
</dbReference>
<feature type="region of interest" description="Disordered" evidence="7">
    <location>
        <begin position="941"/>
        <end position="992"/>
    </location>
</feature>